<evidence type="ECO:0000313" key="1">
    <source>
        <dbReference type="EMBL" id="MPC22609.1"/>
    </source>
</evidence>
<comment type="caution">
    <text evidence="1">The sequence shown here is derived from an EMBL/GenBank/DDBJ whole genome shotgun (WGS) entry which is preliminary data.</text>
</comment>
<evidence type="ECO:0000313" key="2">
    <source>
        <dbReference type="Proteomes" id="UP000324222"/>
    </source>
</evidence>
<reference evidence="1 2" key="1">
    <citation type="submission" date="2019-05" db="EMBL/GenBank/DDBJ databases">
        <title>Another draft genome of Portunus trituberculatus and its Hox gene families provides insights of decapod evolution.</title>
        <authorList>
            <person name="Jeong J.-H."/>
            <person name="Song I."/>
            <person name="Kim S."/>
            <person name="Choi T."/>
            <person name="Kim D."/>
            <person name="Ryu S."/>
            <person name="Kim W."/>
        </authorList>
    </citation>
    <scope>NUCLEOTIDE SEQUENCE [LARGE SCALE GENOMIC DNA]</scope>
    <source>
        <tissue evidence="1">Muscle</tissue>
    </source>
</reference>
<sequence length="120" mass="14058">MLLGMGMAEAILFVKESQLNESLLRVELFILWLELMNHHLGRGCAQHLINIKHTFPSNLKSGIIQSIERLITQTLMEYFRASESTILYSGERNRELWRALDVVDEKSYITIMVYKMRRDV</sequence>
<dbReference type="Proteomes" id="UP000324222">
    <property type="component" value="Unassembled WGS sequence"/>
</dbReference>
<proteinExistence type="predicted"/>
<accession>A0A5B7DNG4</accession>
<gene>
    <name evidence="1" type="ORF">E2C01_015626</name>
</gene>
<dbReference type="AlphaFoldDB" id="A0A5B7DNG4"/>
<protein>
    <submittedName>
        <fullName evidence="1">Uncharacterized protein</fullName>
    </submittedName>
</protein>
<name>A0A5B7DNG4_PORTR</name>
<organism evidence="1 2">
    <name type="scientific">Portunus trituberculatus</name>
    <name type="common">Swimming crab</name>
    <name type="synonym">Neptunus trituberculatus</name>
    <dbReference type="NCBI Taxonomy" id="210409"/>
    <lineage>
        <taxon>Eukaryota</taxon>
        <taxon>Metazoa</taxon>
        <taxon>Ecdysozoa</taxon>
        <taxon>Arthropoda</taxon>
        <taxon>Crustacea</taxon>
        <taxon>Multicrustacea</taxon>
        <taxon>Malacostraca</taxon>
        <taxon>Eumalacostraca</taxon>
        <taxon>Eucarida</taxon>
        <taxon>Decapoda</taxon>
        <taxon>Pleocyemata</taxon>
        <taxon>Brachyura</taxon>
        <taxon>Eubrachyura</taxon>
        <taxon>Portunoidea</taxon>
        <taxon>Portunidae</taxon>
        <taxon>Portuninae</taxon>
        <taxon>Portunus</taxon>
    </lineage>
</organism>
<dbReference type="EMBL" id="VSRR010001106">
    <property type="protein sequence ID" value="MPC22609.1"/>
    <property type="molecule type" value="Genomic_DNA"/>
</dbReference>
<keyword evidence="2" id="KW-1185">Reference proteome</keyword>